<sequence length="969" mass="109174">MWPSFFKDILSTTGIPYQAAIEYPDELKSAESISGKYANMNKYATDFTLKVMLSIDEEMVNPIFIRGKKDHERNTMVKDEMREESVILLAQWWYNIIIFVKIEPKLVEQSLHLISVYIFNVIGVELTTILLEDGDTFSLNFVKAYQILESLLPIVLKFLESDDNDVSTAVYGLLTEFLTLFKKIYKKGEKVTISQAEFLFELLQASIKKMTYDENYCLPETSDVSVENYAASLDEDDEDAVFLNNRQQLKQYIDSISILIPDQFKSYVLGLISETFLHAKNYGFVNPINKISSSAAQPGLNWPQAEIALYLMQIYMEQCSSKGALNFIHEDLSSQKMNQLSDNQNQYKLTEFSELILLMINSKIINCTNPLVSLLFFETCVRTTPLFNYCPEAIPLVLEPFLGPQGIYSQHRYVKTRMWYFLLRFIKLTSIKKLAPYSLEIIKQIAPLLEIHVQTFNRNYQTSAGITGYGTFDSQVYLFEACGIIISLSPMSDEDRMTCFTKILDPIFSAIQPILALPLSSLNSQSSQLLLVHHYLVAIGAIAQGFPDAKISFPNMNTSSSQMTNTISPISAEALKKAANLNILILETFNSFAIIREGVRVSFSRILSALGHDALNYLPRLITGLVSVCEIDEFSDLLGFLGLVMFRFKSYIAETANELLLPIVNKVYMALNSGPVSGTDEALLLVDLKKTYLTWLGAIFNADLDSIFLSPTNTIHIQNIMRTLITLALDFNNPPVQKLAFGVIHRSIIGWLIDTQGDYNLGTISLMALGSQSSGFTAKSETNSASKKAIGVKPSSFPLDNQIEQLSKERTMRQIAAESIGVIYNSRPINEFRAEYVSFLQQEVLPLCFQTPSSNQFNLNDAQCSQIVTEICGVLRGFVLAGQSDAGRILLPKARISPLISVPAGQNITIEYEREAISQNKMTTFLFYDFLQKMGCNEYSAFNFVKSLLFLGSRDFKRFFMEFIAQAKA</sequence>
<feature type="domain" description="Exportin-1/Importin-beta-like" evidence="10">
    <location>
        <begin position="2"/>
        <end position="119"/>
    </location>
</feature>
<evidence type="ECO:0000256" key="8">
    <source>
        <dbReference type="ARBA" id="ARBA00023242"/>
    </source>
</evidence>
<dbReference type="GO" id="GO:0031267">
    <property type="term" value="F:small GTPase binding"/>
    <property type="evidence" value="ECO:0007669"/>
    <property type="project" value="InterPro"/>
</dbReference>
<dbReference type="InterPro" id="IPR016024">
    <property type="entry name" value="ARM-type_fold"/>
</dbReference>
<dbReference type="PANTHER" id="PTHR15952">
    <property type="entry name" value="EXPORTIN-T/LOS1"/>
    <property type="match status" value="1"/>
</dbReference>
<evidence type="ECO:0000259" key="11">
    <source>
        <dbReference type="Pfam" id="PF19282"/>
    </source>
</evidence>
<proteinExistence type="inferred from homology"/>
<dbReference type="Pfam" id="PF19282">
    <property type="entry name" value="Exportin-T"/>
    <property type="match status" value="1"/>
</dbReference>
<dbReference type="Gene3D" id="1.25.10.10">
    <property type="entry name" value="Leucine-rich Repeat Variant"/>
    <property type="match status" value="2"/>
</dbReference>
<comment type="subcellular location">
    <subcellularLocation>
        <location evidence="1 9">Cytoplasm</location>
    </subcellularLocation>
    <subcellularLocation>
        <location evidence="9">Nucleus</location>
    </subcellularLocation>
    <text evidence="9">Shuttles between the nucleus and the cytoplasm.</text>
</comment>
<dbReference type="InterPro" id="IPR011989">
    <property type="entry name" value="ARM-like"/>
</dbReference>
<dbReference type="OrthoDB" id="26399at2759"/>
<accession>A0A2T9Y2Q9</accession>
<evidence type="ECO:0000313" key="13">
    <source>
        <dbReference type="Proteomes" id="UP000245383"/>
    </source>
</evidence>
<keyword evidence="6 9" id="KW-0820">tRNA-binding</keyword>
<dbReference type="GO" id="GO:0071528">
    <property type="term" value="P:tRNA re-export from nucleus"/>
    <property type="evidence" value="ECO:0007669"/>
    <property type="project" value="UniProtKB-UniRule"/>
</dbReference>
<organism evidence="12 13">
    <name type="scientific">Smittium simulii</name>
    <dbReference type="NCBI Taxonomy" id="133385"/>
    <lineage>
        <taxon>Eukaryota</taxon>
        <taxon>Fungi</taxon>
        <taxon>Fungi incertae sedis</taxon>
        <taxon>Zoopagomycota</taxon>
        <taxon>Kickxellomycotina</taxon>
        <taxon>Harpellomycetes</taxon>
        <taxon>Harpellales</taxon>
        <taxon>Legeriomycetaceae</taxon>
        <taxon>Smittium</taxon>
    </lineage>
</organism>
<evidence type="ECO:0000256" key="7">
    <source>
        <dbReference type="ARBA" id="ARBA00022884"/>
    </source>
</evidence>
<dbReference type="GO" id="GO:0005737">
    <property type="term" value="C:cytoplasm"/>
    <property type="evidence" value="ECO:0007669"/>
    <property type="project" value="UniProtKB-SubCell"/>
</dbReference>
<dbReference type="STRING" id="133385.A0A2T9Y2Q9"/>
<dbReference type="PANTHER" id="PTHR15952:SF11">
    <property type="entry name" value="EXPORTIN-T"/>
    <property type="match status" value="1"/>
</dbReference>
<keyword evidence="8 9" id="KW-0539">Nucleus</keyword>
<evidence type="ECO:0000256" key="5">
    <source>
        <dbReference type="ARBA" id="ARBA00022490"/>
    </source>
</evidence>
<dbReference type="SUPFAM" id="SSF48371">
    <property type="entry name" value="ARM repeat"/>
    <property type="match status" value="1"/>
</dbReference>
<dbReference type="Pfam" id="PF08389">
    <property type="entry name" value="Xpo1"/>
    <property type="match status" value="1"/>
</dbReference>
<evidence type="ECO:0000256" key="9">
    <source>
        <dbReference type="RuleBase" id="RU366037"/>
    </source>
</evidence>
<name>A0A2T9Y2Q9_9FUNG</name>
<evidence type="ECO:0000256" key="3">
    <source>
        <dbReference type="ARBA" id="ARBA00018928"/>
    </source>
</evidence>
<keyword evidence="13" id="KW-1185">Reference proteome</keyword>
<dbReference type="InterPro" id="IPR045546">
    <property type="entry name" value="Exportin-T_C"/>
</dbReference>
<dbReference type="GO" id="GO:0016363">
    <property type="term" value="C:nuclear matrix"/>
    <property type="evidence" value="ECO:0007669"/>
    <property type="project" value="TreeGrafter"/>
</dbReference>
<keyword evidence="7 9" id="KW-0694">RNA-binding</keyword>
<dbReference type="AlphaFoldDB" id="A0A2T9Y2Q9"/>
<dbReference type="EMBL" id="MBFR01000643">
    <property type="protein sequence ID" value="PVU86587.1"/>
    <property type="molecule type" value="Genomic_DNA"/>
</dbReference>
<protein>
    <recommendedName>
        <fullName evidence="3 9">Exportin-T</fullName>
    </recommendedName>
    <alternativeName>
        <fullName evidence="9">Exportin(tRNA)</fullName>
    </alternativeName>
    <alternativeName>
        <fullName evidence="9">tRNA exportin</fullName>
    </alternativeName>
</protein>
<evidence type="ECO:0000256" key="1">
    <source>
        <dbReference type="ARBA" id="ARBA00004496"/>
    </source>
</evidence>
<comment type="caution">
    <text evidence="12">The sequence shown here is derived from an EMBL/GenBank/DDBJ whole genome shotgun (WGS) entry which is preliminary data.</text>
</comment>
<evidence type="ECO:0000256" key="6">
    <source>
        <dbReference type="ARBA" id="ARBA00022555"/>
    </source>
</evidence>
<dbReference type="GO" id="GO:0000049">
    <property type="term" value="F:tRNA binding"/>
    <property type="evidence" value="ECO:0007669"/>
    <property type="project" value="UniProtKB-UniRule"/>
</dbReference>
<dbReference type="InterPro" id="IPR040017">
    <property type="entry name" value="XPOT"/>
</dbReference>
<comment type="function">
    <text evidence="9">tRNA nucleus export receptor which facilitates tRNA translocation across the nuclear pore complex.</text>
</comment>
<evidence type="ECO:0000256" key="4">
    <source>
        <dbReference type="ARBA" id="ARBA00022448"/>
    </source>
</evidence>
<reference evidence="12 13" key="1">
    <citation type="journal article" date="2018" name="MBio">
        <title>Comparative Genomics Reveals the Core Gene Toolbox for the Fungus-Insect Symbiosis.</title>
        <authorList>
            <person name="Wang Y."/>
            <person name="Stata M."/>
            <person name="Wang W."/>
            <person name="Stajich J.E."/>
            <person name="White M.M."/>
            <person name="Moncalvo J.M."/>
        </authorList>
    </citation>
    <scope>NUCLEOTIDE SEQUENCE [LARGE SCALE GENOMIC DNA]</scope>
    <source>
        <strain evidence="12 13">SWE-8-4</strain>
    </source>
</reference>
<evidence type="ECO:0000259" key="10">
    <source>
        <dbReference type="Pfam" id="PF08389"/>
    </source>
</evidence>
<dbReference type="Proteomes" id="UP000245383">
    <property type="component" value="Unassembled WGS sequence"/>
</dbReference>
<keyword evidence="4 9" id="KW-0813">Transport</keyword>
<evidence type="ECO:0000256" key="2">
    <source>
        <dbReference type="ARBA" id="ARBA00009466"/>
    </source>
</evidence>
<comment type="similarity">
    <text evidence="2 9">Belongs to the exportin family.</text>
</comment>
<dbReference type="InterPro" id="IPR013598">
    <property type="entry name" value="Exportin-1/Importin-b-like"/>
</dbReference>
<gene>
    <name evidence="12" type="ORF">BB561_006654</name>
</gene>
<keyword evidence="5 9" id="KW-0963">Cytoplasm</keyword>
<feature type="domain" description="Exportin-T C-terminal" evidence="11">
    <location>
        <begin position="143"/>
        <end position="754"/>
    </location>
</feature>
<evidence type="ECO:0000313" key="12">
    <source>
        <dbReference type="EMBL" id="PVU86587.1"/>
    </source>
</evidence>
<dbReference type="GO" id="GO:0005643">
    <property type="term" value="C:nuclear pore"/>
    <property type="evidence" value="ECO:0007669"/>
    <property type="project" value="TreeGrafter"/>
</dbReference>